<dbReference type="Pfam" id="PF08030">
    <property type="entry name" value="NAD_binding_6"/>
    <property type="match status" value="1"/>
</dbReference>
<dbReference type="GO" id="GO:0015677">
    <property type="term" value="P:copper ion import"/>
    <property type="evidence" value="ECO:0007669"/>
    <property type="project" value="TreeGrafter"/>
</dbReference>
<dbReference type="SFLD" id="SFLDS00052">
    <property type="entry name" value="Ferric_Reductase_Domain"/>
    <property type="match status" value="1"/>
</dbReference>
<dbReference type="EMBL" id="PDLM01000016">
    <property type="protein sequence ID" value="RDW59854.1"/>
    <property type="molecule type" value="Genomic_DNA"/>
</dbReference>
<keyword evidence="9" id="KW-0560">Oxidoreductase</keyword>
<dbReference type="SUPFAM" id="SSF63380">
    <property type="entry name" value="Riboflavin synthase domain-like"/>
    <property type="match status" value="1"/>
</dbReference>
<sequence length="583" mass="64667">MDLPWLDSPVLLHSSRADKCTLTAAQCAFRRGHWRYWYQADHVFGHATIYFICAVVGIFTISNILSRLSRSPKGNGLRSNGLWQRSVALSRYNAYRSFHLRGLNWFSPSVGVMLLGVCGAVYFFALTLGPKPYYWPNTKHPSVSYGGSPPLATRTGWMSLALLPFVMILSSKANYITLFTGISHEKLQVFHRWDMMMQWKMSVVYWTGVAALIPQAWLNIMSIGPIRNRYYEFFKSFHYIAIILFIFFLFIHCDFRLTSWDYFIASLTLYLSTLCYSFGRMFLRKINHVPFLRHTHHASLLNLPDGTIQLSVPTTMTWSAGQHVFLRFWGLGVHSFSTHPFTISSLPSSGSMIFYIKPHTGGLTERLHNLASQSNGNKVAVSIDGPYGHSSVAQTLSTYDKVLLVAGGSGSTFILPILEALAFTPGQRTIKMVVATKSTSSSTWFVDAVSQILSQSSPQHGANTKVQVYITSPASTPTDTGSSNSDLEKALTATATSKPDTGSDISSNVEAKSTEQISVITNQGRPDLKKIIADQSGDVILGIAACGPEEMMLDARNACADAQVAVLAGRKKEVWLHCESFGW</sequence>
<dbReference type="Gene3D" id="3.40.50.80">
    <property type="entry name" value="Nucleotide-binding domain of ferredoxin-NADP reductase (FNR) module"/>
    <property type="match status" value="1"/>
</dbReference>
<feature type="domain" description="FAD-binding FR-type" evidence="14">
    <location>
        <begin position="284"/>
        <end position="393"/>
    </location>
</feature>
<name>A0A3D8QEJ3_9HELO</name>
<evidence type="ECO:0000313" key="15">
    <source>
        <dbReference type="EMBL" id="RDW59854.1"/>
    </source>
</evidence>
<feature type="transmembrane region" description="Helical" evidence="13">
    <location>
        <begin position="157"/>
        <end position="182"/>
    </location>
</feature>
<comment type="catalytic activity">
    <reaction evidence="12">
        <text>2 a Fe(II)-siderophore + NADP(+) + H(+) = 2 a Fe(III)-siderophore + NADPH</text>
        <dbReference type="Rhea" id="RHEA:28795"/>
        <dbReference type="Rhea" id="RHEA-COMP:11342"/>
        <dbReference type="Rhea" id="RHEA-COMP:11344"/>
        <dbReference type="ChEBI" id="CHEBI:15378"/>
        <dbReference type="ChEBI" id="CHEBI:29033"/>
        <dbReference type="ChEBI" id="CHEBI:29034"/>
        <dbReference type="ChEBI" id="CHEBI:57783"/>
        <dbReference type="ChEBI" id="CHEBI:58349"/>
        <dbReference type="EC" id="1.16.1.9"/>
    </reaction>
</comment>
<evidence type="ECO:0000259" key="14">
    <source>
        <dbReference type="PROSITE" id="PS51384"/>
    </source>
</evidence>
<feature type="transmembrane region" description="Helical" evidence="13">
    <location>
        <begin position="43"/>
        <end position="65"/>
    </location>
</feature>
<keyword evidence="4" id="KW-0813">Transport</keyword>
<dbReference type="GO" id="GO:0006826">
    <property type="term" value="P:iron ion transport"/>
    <property type="evidence" value="ECO:0007669"/>
    <property type="project" value="UniProtKB-ARBA"/>
</dbReference>
<evidence type="ECO:0000256" key="1">
    <source>
        <dbReference type="ARBA" id="ARBA00004651"/>
    </source>
</evidence>
<dbReference type="CDD" id="cd06186">
    <property type="entry name" value="NOX_Duox_like_FAD_NADP"/>
    <property type="match status" value="1"/>
</dbReference>
<evidence type="ECO:0000256" key="10">
    <source>
        <dbReference type="ARBA" id="ARBA00023065"/>
    </source>
</evidence>
<evidence type="ECO:0000256" key="13">
    <source>
        <dbReference type="SAM" id="Phobius"/>
    </source>
</evidence>
<dbReference type="PROSITE" id="PS51384">
    <property type="entry name" value="FAD_FR"/>
    <property type="match status" value="1"/>
</dbReference>
<dbReference type="Pfam" id="PF01794">
    <property type="entry name" value="Ferric_reduct"/>
    <property type="match status" value="1"/>
</dbReference>
<dbReference type="InterPro" id="IPR013130">
    <property type="entry name" value="Fe3_Rdtase_TM_dom"/>
</dbReference>
<dbReference type="GO" id="GO:0006879">
    <property type="term" value="P:intracellular iron ion homeostasis"/>
    <property type="evidence" value="ECO:0007669"/>
    <property type="project" value="TreeGrafter"/>
</dbReference>
<dbReference type="OrthoDB" id="17725at2759"/>
<keyword evidence="5" id="KW-1003">Cell membrane</keyword>
<dbReference type="SFLD" id="SFLDG01168">
    <property type="entry name" value="Ferric_reductase_subgroup_(FRE"/>
    <property type="match status" value="1"/>
</dbReference>
<evidence type="ECO:0000256" key="5">
    <source>
        <dbReference type="ARBA" id="ARBA00022475"/>
    </source>
</evidence>
<dbReference type="AlphaFoldDB" id="A0A3D8QEJ3"/>
<evidence type="ECO:0000313" key="16">
    <source>
        <dbReference type="Proteomes" id="UP000256645"/>
    </source>
</evidence>
<evidence type="ECO:0000256" key="6">
    <source>
        <dbReference type="ARBA" id="ARBA00022692"/>
    </source>
</evidence>
<keyword evidence="8 13" id="KW-1133">Transmembrane helix</keyword>
<evidence type="ECO:0000256" key="11">
    <source>
        <dbReference type="ARBA" id="ARBA00023136"/>
    </source>
</evidence>
<dbReference type="GO" id="GO:0005886">
    <property type="term" value="C:plasma membrane"/>
    <property type="evidence" value="ECO:0007669"/>
    <property type="project" value="UniProtKB-SubCell"/>
</dbReference>
<dbReference type="InterPro" id="IPR013112">
    <property type="entry name" value="FAD-bd_8"/>
</dbReference>
<comment type="subcellular location">
    <subcellularLocation>
        <location evidence="1">Cell membrane</location>
        <topology evidence="1">Multi-pass membrane protein</topology>
    </subcellularLocation>
</comment>
<feature type="transmembrane region" description="Helical" evidence="13">
    <location>
        <begin position="236"/>
        <end position="255"/>
    </location>
</feature>
<reference evidence="15 16" key="1">
    <citation type="journal article" date="2018" name="IMA Fungus">
        <title>IMA Genome-F 9: Draft genome sequence of Annulohypoxylon stygium, Aspergillus mulundensis, Berkeleyomyces basicola (syn. Thielaviopsis basicola), Ceratocystis smalleyi, two Cercospora beticola strains, Coleophoma cylindrospora, Fusarium fracticaudum, Phialophora cf. hyalina, and Morchella septimelata.</title>
        <authorList>
            <person name="Wingfield B.D."/>
            <person name="Bills G.F."/>
            <person name="Dong Y."/>
            <person name="Huang W."/>
            <person name="Nel W.J."/>
            <person name="Swalarsk-Parry B.S."/>
            <person name="Vaghefi N."/>
            <person name="Wilken P.M."/>
            <person name="An Z."/>
            <person name="de Beer Z.W."/>
            <person name="De Vos L."/>
            <person name="Chen L."/>
            <person name="Duong T.A."/>
            <person name="Gao Y."/>
            <person name="Hammerbacher A."/>
            <person name="Kikkert J.R."/>
            <person name="Li Y."/>
            <person name="Li H."/>
            <person name="Li K."/>
            <person name="Li Q."/>
            <person name="Liu X."/>
            <person name="Ma X."/>
            <person name="Naidoo K."/>
            <person name="Pethybridge S.J."/>
            <person name="Sun J."/>
            <person name="Steenkamp E.T."/>
            <person name="van der Nest M.A."/>
            <person name="van Wyk S."/>
            <person name="Wingfield M.J."/>
            <person name="Xiong C."/>
            <person name="Yue Q."/>
            <person name="Zhang X."/>
        </authorList>
    </citation>
    <scope>NUCLEOTIDE SEQUENCE [LARGE SCALE GENOMIC DNA]</scope>
    <source>
        <strain evidence="15 16">BP6252</strain>
    </source>
</reference>
<dbReference type="Proteomes" id="UP000256645">
    <property type="component" value="Unassembled WGS sequence"/>
</dbReference>
<keyword evidence="7" id="KW-0249">Electron transport</keyword>
<dbReference type="PANTHER" id="PTHR32361:SF23">
    <property type="entry name" value="FERRIC-CHELATE REDUCTASE"/>
    <property type="match status" value="1"/>
</dbReference>
<dbReference type="PANTHER" id="PTHR32361">
    <property type="entry name" value="FERRIC/CUPRIC REDUCTASE TRANSMEMBRANE COMPONENT"/>
    <property type="match status" value="1"/>
</dbReference>
<comment type="similarity">
    <text evidence="2">Belongs to the ferric reductase (FRE) family.</text>
</comment>
<keyword evidence="16" id="KW-1185">Reference proteome</keyword>
<dbReference type="InterPro" id="IPR017938">
    <property type="entry name" value="Riboflavin_synthase-like_b-brl"/>
</dbReference>
<organism evidence="15 16">
    <name type="scientific">Coleophoma cylindrospora</name>
    <dbReference type="NCBI Taxonomy" id="1849047"/>
    <lineage>
        <taxon>Eukaryota</taxon>
        <taxon>Fungi</taxon>
        <taxon>Dikarya</taxon>
        <taxon>Ascomycota</taxon>
        <taxon>Pezizomycotina</taxon>
        <taxon>Leotiomycetes</taxon>
        <taxon>Helotiales</taxon>
        <taxon>Dermateaceae</taxon>
        <taxon>Coleophoma</taxon>
    </lineage>
</organism>
<evidence type="ECO:0000256" key="7">
    <source>
        <dbReference type="ARBA" id="ARBA00022982"/>
    </source>
</evidence>
<comment type="caution">
    <text evidence="15">The sequence shown here is derived from an EMBL/GenBank/DDBJ whole genome shotgun (WGS) entry which is preliminary data.</text>
</comment>
<evidence type="ECO:0000256" key="12">
    <source>
        <dbReference type="ARBA" id="ARBA00048483"/>
    </source>
</evidence>
<feature type="transmembrane region" description="Helical" evidence="13">
    <location>
        <begin position="105"/>
        <end position="125"/>
    </location>
</feature>
<dbReference type="InterPro" id="IPR039261">
    <property type="entry name" value="FNR_nucleotide-bd"/>
</dbReference>
<dbReference type="InterPro" id="IPR013121">
    <property type="entry name" value="Fe_red_NAD-bd_6"/>
</dbReference>
<dbReference type="Pfam" id="PF08022">
    <property type="entry name" value="FAD_binding_8"/>
    <property type="match status" value="1"/>
</dbReference>
<evidence type="ECO:0000256" key="4">
    <source>
        <dbReference type="ARBA" id="ARBA00022448"/>
    </source>
</evidence>
<keyword evidence="6 13" id="KW-0812">Transmembrane</keyword>
<dbReference type="EC" id="1.16.1.9" evidence="3"/>
<dbReference type="InterPro" id="IPR051410">
    <property type="entry name" value="Ferric/Cupric_Reductase"/>
</dbReference>
<dbReference type="Gene3D" id="2.40.30.10">
    <property type="entry name" value="Translation factors"/>
    <property type="match status" value="1"/>
</dbReference>
<evidence type="ECO:0000256" key="9">
    <source>
        <dbReference type="ARBA" id="ARBA00023002"/>
    </source>
</evidence>
<evidence type="ECO:0000256" key="3">
    <source>
        <dbReference type="ARBA" id="ARBA00012668"/>
    </source>
</evidence>
<accession>A0A3D8QEJ3</accession>
<dbReference type="GO" id="GO:0052851">
    <property type="term" value="F:ferric-chelate reductase (NADPH) activity"/>
    <property type="evidence" value="ECO:0007669"/>
    <property type="project" value="UniProtKB-EC"/>
</dbReference>
<proteinExistence type="inferred from homology"/>
<dbReference type="InterPro" id="IPR017927">
    <property type="entry name" value="FAD-bd_FR_type"/>
</dbReference>
<protein>
    <recommendedName>
        <fullName evidence="3">ferric-chelate reductase (NADPH)</fullName>
        <ecNumber evidence="3">1.16.1.9</ecNumber>
    </recommendedName>
</protein>
<evidence type="ECO:0000256" key="8">
    <source>
        <dbReference type="ARBA" id="ARBA00022989"/>
    </source>
</evidence>
<dbReference type="SUPFAM" id="SSF52343">
    <property type="entry name" value="Ferredoxin reductase-like, C-terminal NADP-linked domain"/>
    <property type="match status" value="1"/>
</dbReference>
<feature type="transmembrane region" description="Helical" evidence="13">
    <location>
        <begin position="203"/>
        <end position="224"/>
    </location>
</feature>
<keyword evidence="11 13" id="KW-0472">Membrane</keyword>
<gene>
    <name evidence="15" type="ORF">BP6252_12941</name>
</gene>
<keyword evidence="10" id="KW-0406">Ion transport</keyword>
<feature type="transmembrane region" description="Helical" evidence="13">
    <location>
        <begin position="262"/>
        <end position="283"/>
    </location>
</feature>
<dbReference type="STRING" id="1849047.A0A3D8QEJ3"/>
<evidence type="ECO:0000256" key="2">
    <source>
        <dbReference type="ARBA" id="ARBA00006278"/>
    </source>
</evidence>